<feature type="compositionally biased region" description="Low complexity" evidence="2">
    <location>
        <begin position="370"/>
        <end position="382"/>
    </location>
</feature>
<protein>
    <recommendedName>
        <fullName evidence="3">Spt20-like SEP domain-containing protein</fullName>
    </recommendedName>
</protein>
<dbReference type="InterPro" id="IPR021950">
    <property type="entry name" value="Spt20"/>
</dbReference>
<reference evidence="4" key="1">
    <citation type="submission" date="2021-09" db="EMBL/GenBank/DDBJ databases">
        <title>The genome of Mauremys mutica provides insights into the evolution of semi-aquatic lifestyle.</title>
        <authorList>
            <person name="Gong S."/>
            <person name="Gao Y."/>
        </authorList>
    </citation>
    <scope>NUCLEOTIDE SEQUENCE</scope>
    <source>
        <strain evidence="4">MM-2020</strain>
        <tissue evidence="4">Muscle</tissue>
    </source>
</reference>
<evidence type="ECO:0000256" key="1">
    <source>
        <dbReference type="ARBA" id="ARBA00009112"/>
    </source>
</evidence>
<feature type="region of interest" description="Disordered" evidence="2">
    <location>
        <begin position="647"/>
        <end position="682"/>
    </location>
</feature>
<name>A0A9D3XVE9_9SAUR</name>
<feature type="region of interest" description="Disordered" evidence="2">
    <location>
        <begin position="997"/>
        <end position="1038"/>
    </location>
</feature>
<evidence type="ECO:0000259" key="3">
    <source>
        <dbReference type="Pfam" id="PF12090"/>
    </source>
</evidence>
<evidence type="ECO:0000313" key="4">
    <source>
        <dbReference type="EMBL" id="KAH1186572.1"/>
    </source>
</evidence>
<evidence type="ECO:0000313" key="5">
    <source>
        <dbReference type="Proteomes" id="UP000827986"/>
    </source>
</evidence>
<feature type="compositionally biased region" description="Low complexity" evidence="2">
    <location>
        <begin position="441"/>
        <end position="454"/>
    </location>
</feature>
<dbReference type="GO" id="GO:0003712">
    <property type="term" value="F:transcription coregulator activity"/>
    <property type="evidence" value="ECO:0007669"/>
    <property type="project" value="InterPro"/>
</dbReference>
<dbReference type="EMBL" id="JAHDVG010000463">
    <property type="protein sequence ID" value="KAH1186572.1"/>
    <property type="molecule type" value="Genomic_DNA"/>
</dbReference>
<feature type="compositionally biased region" description="Polar residues" evidence="2">
    <location>
        <begin position="431"/>
        <end position="440"/>
    </location>
</feature>
<dbReference type="InterPro" id="IPR046468">
    <property type="entry name" value="Spt20-like_SEP"/>
</dbReference>
<comment type="similarity">
    <text evidence="1">Belongs to the SPT20 family.</text>
</comment>
<feature type="compositionally biased region" description="Polar residues" evidence="2">
    <location>
        <begin position="671"/>
        <end position="682"/>
    </location>
</feature>
<sequence>MQETLSCLVVNLYPGNEGYSLMLRGKNGSDSETIRMPYEEGELLEYLDAEELPPILVDLLEKSQVNIFHCGCVIAEIRDYRQSGNMKSPTYQSKHVLLRPTMQTLICDVHSITSDNHKWTQEDKLLLESQLILATAEPLCLDPSVAVTCTANRLLYNKQKMNTRPMKRCFKRYSRSSLNRQQDVAHYPTPPQLRLLDYLQKRKERKGAQQYDLKISKAGNCVDMWKQNPCYLTAPSEVDVEKYAKVEKSVKPDDSQPTVWPAHEIRDDYVFECEVGNQLQKTKLTIFQSLGNPLYYGKIHTFKGSEENDSPVTPSQFLIGSKTDAERVVNQYQELVQSEAKCPVKMVHNSGGSVNLSHLSPGKEMEQPESLSGSVQSSVLGKGVKHRPPPIKLPSSSGSSSSGNIFSPQQSSGHLKSPTPPPPSKPPSLSRKQSMDLSQVSMLSPAAMSPASSSQRSGTPKPSTPTPTNTPSSTPHPPDAQSSTPITPSATPTPQDSGFTPQPTLLTPFAQQQMSLSQALPVMTIPLSTMVTSITTGTTSTQVMANPAGLNFINVVGSVCGAQTLMSGSNPMLGCNTGAITPAGINLSGILPSGGLVPSAVPAAMQSASQAGSPFGLKNASGLRPLNLLQLPGGSLIFNPLQQQQQQQQLSQFSPQQQSQQPATSSPQQQGEQSAEQCPANQDQALSAQQAAVINLTGVGSFMQPQAAVLSQLGSAVNRRGQSLPQQRLQLSSALQQQQQQALQQQQQQIQQLRFLQHQMAMAAAAAQAAQLRHQQRSGSQSKSSEGFIFSKLVIVKTLLDENLPLCQVTHVPSACRTRALRLSISTITGNQERVDRLCPEWGGGSPRRCVSLPPALRAGAADTGGGSQPRGLAELWARHGTSRQRPGTGGPAVTARPEGSAAAWAPGSFQAAAFPAPRAAKAGAERAPLRRLVAPGPARLPGGGGANARPGQEAASPRHLLESGRHSLTSARARSTSGSGAQFLSRVARWERALAARERPAGGAVERGRSDEGPLSPQRFAVSAASGSRFRVAGAAP</sequence>
<feature type="compositionally biased region" description="Low complexity" evidence="2">
    <location>
        <begin position="647"/>
        <end position="670"/>
    </location>
</feature>
<feature type="compositionally biased region" description="Polar residues" evidence="2">
    <location>
        <begin position="495"/>
        <end position="505"/>
    </location>
</feature>
<organism evidence="4 5">
    <name type="scientific">Mauremys mutica</name>
    <name type="common">yellowpond turtle</name>
    <dbReference type="NCBI Taxonomy" id="74926"/>
    <lineage>
        <taxon>Eukaryota</taxon>
        <taxon>Metazoa</taxon>
        <taxon>Chordata</taxon>
        <taxon>Craniata</taxon>
        <taxon>Vertebrata</taxon>
        <taxon>Euteleostomi</taxon>
        <taxon>Archelosauria</taxon>
        <taxon>Testudinata</taxon>
        <taxon>Testudines</taxon>
        <taxon>Cryptodira</taxon>
        <taxon>Durocryptodira</taxon>
        <taxon>Testudinoidea</taxon>
        <taxon>Geoemydidae</taxon>
        <taxon>Geoemydinae</taxon>
        <taxon>Mauremys</taxon>
    </lineage>
</organism>
<dbReference type="GO" id="GO:0000124">
    <property type="term" value="C:SAGA complex"/>
    <property type="evidence" value="ECO:0007669"/>
    <property type="project" value="InterPro"/>
</dbReference>
<dbReference type="PANTHER" id="PTHR13526">
    <property type="entry name" value="TRANSCRIPTION FACTOR SPT20 HOMOLOG"/>
    <property type="match status" value="1"/>
</dbReference>
<feature type="compositionally biased region" description="Low complexity" evidence="2">
    <location>
        <begin position="482"/>
        <end position="494"/>
    </location>
</feature>
<evidence type="ECO:0000256" key="2">
    <source>
        <dbReference type="SAM" id="MobiDB-lite"/>
    </source>
</evidence>
<dbReference type="Proteomes" id="UP000827986">
    <property type="component" value="Unassembled WGS sequence"/>
</dbReference>
<feature type="compositionally biased region" description="Low complexity" evidence="2">
    <location>
        <begin position="393"/>
        <end position="417"/>
    </location>
</feature>
<dbReference type="Pfam" id="PF12090">
    <property type="entry name" value="Spt20_SEP"/>
    <property type="match status" value="1"/>
</dbReference>
<feature type="region of interest" description="Disordered" evidence="2">
    <location>
        <begin position="353"/>
        <end position="505"/>
    </location>
</feature>
<dbReference type="PANTHER" id="PTHR13526:SF8">
    <property type="entry name" value="TRANSCRIPTION FACTOR SPT20 HOMOLOG"/>
    <property type="match status" value="1"/>
</dbReference>
<keyword evidence="5" id="KW-1185">Reference proteome</keyword>
<feature type="compositionally biased region" description="Basic and acidic residues" evidence="2">
    <location>
        <begin position="997"/>
        <end position="1013"/>
    </location>
</feature>
<dbReference type="AlphaFoldDB" id="A0A9D3XVE9"/>
<feature type="domain" description="Spt20-like SEP" evidence="3">
    <location>
        <begin position="7"/>
        <end position="148"/>
    </location>
</feature>
<dbReference type="GO" id="GO:0006357">
    <property type="term" value="P:regulation of transcription by RNA polymerase II"/>
    <property type="evidence" value="ECO:0007669"/>
    <property type="project" value="TreeGrafter"/>
</dbReference>
<gene>
    <name evidence="4" type="ORF">KIL84_019321</name>
</gene>
<proteinExistence type="inferred from homology"/>
<accession>A0A9D3XVE9</accession>
<comment type="caution">
    <text evidence="4">The sequence shown here is derived from an EMBL/GenBank/DDBJ whole genome shotgun (WGS) entry which is preliminary data.</text>
</comment>
<feature type="region of interest" description="Disordered" evidence="2">
    <location>
        <begin position="923"/>
        <end position="959"/>
    </location>
</feature>